<sequence length="259" mass="30087">MNVLKLNLSLAIVVLIMSCNKKSETSTIALHKTNKKNKVEEMAISKKEEIINVALVYLKDGQEEKFEEYKRRGAAILEQYGGKIERIIKPKMLVKGDVELPDEIHFASYPSIEVFNKFNQDEEFMKVRKEFAMPSIKDISIFTSKNTDFKFKKETGDKTKTYGIALVYFKEGEKYRKQFGEYHDEACKIIPEFGTHFERFIAPFESKGRVEKPDEIHRFYFDSPEGMKQMGTDQRMQALFPKRDASLSNLIFFIGEAIL</sequence>
<dbReference type="RefSeq" id="WP_143916719.1">
    <property type="nucleotide sequence ID" value="NZ_CANMIK010000022.1"/>
</dbReference>
<protein>
    <recommendedName>
        <fullName evidence="3">DUF1330 domain-containing protein</fullName>
    </recommendedName>
</protein>
<dbReference type="Proteomes" id="UP000318833">
    <property type="component" value="Unassembled WGS sequence"/>
</dbReference>
<keyword evidence="2" id="KW-1185">Reference proteome</keyword>
<dbReference type="Gene3D" id="3.30.70.100">
    <property type="match status" value="1"/>
</dbReference>
<accession>A0A554VK17</accession>
<dbReference type="AlphaFoldDB" id="A0A554VK17"/>
<dbReference type="OrthoDB" id="1160676at2"/>
<evidence type="ECO:0008006" key="3">
    <source>
        <dbReference type="Google" id="ProtNLM"/>
    </source>
</evidence>
<dbReference type="PROSITE" id="PS51257">
    <property type="entry name" value="PROKAR_LIPOPROTEIN"/>
    <property type="match status" value="1"/>
</dbReference>
<reference evidence="1 2" key="1">
    <citation type="submission" date="2019-07" db="EMBL/GenBank/DDBJ databases">
        <title>The draft genome sequence of Aquimarina algiphila M91.</title>
        <authorList>
            <person name="Meng X."/>
        </authorList>
    </citation>
    <scope>NUCLEOTIDE SEQUENCE [LARGE SCALE GENOMIC DNA]</scope>
    <source>
        <strain evidence="1 2">M91</strain>
    </source>
</reference>
<name>A0A554VK17_9FLAO</name>
<evidence type="ECO:0000313" key="2">
    <source>
        <dbReference type="Proteomes" id="UP000318833"/>
    </source>
</evidence>
<dbReference type="EMBL" id="VLNR01000024">
    <property type="protein sequence ID" value="TSE08296.1"/>
    <property type="molecule type" value="Genomic_DNA"/>
</dbReference>
<evidence type="ECO:0000313" key="1">
    <source>
        <dbReference type="EMBL" id="TSE08296.1"/>
    </source>
</evidence>
<comment type="caution">
    <text evidence="1">The sequence shown here is derived from an EMBL/GenBank/DDBJ whole genome shotgun (WGS) entry which is preliminary data.</text>
</comment>
<gene>
    <name evidence="1" type="ORF">FOF46_12935</name>
</gene>
<organism evidence="1 2">
    <name type="scientific">Aquimarina algiphila</name>
    <dbReference type="NCBI Taxonomy" id="2047982"/>
    <lineage>
        <taxon>Bacteria</taxon>
        <taxon>Pseudomonadati</taxon>
        <taxon>Bacteroidota</taxon>
        <taxon>Flavobacteriia</taxon>
        <taxon>Flavobacteriales</taxon>
        <taxon>Flavobacteriaceae</taxon>
        <taxon>Aquimarina</taxon>
    </lineage>
</organism>
<proteinExistence type="predicted"/>